<evidence type="ECO:0000256" key="1">
    <source>
        <dbReference type="SAM" id="MobiDB-lite"/>
    </source>
</evidence>
<evidence type="ECO:0000313" key="2">
    <source>
        <dbReference type="EMBL" id="GAA5533975.1"/>
    </source>
</evidence>
<feature type="compositionally biased region" description="Low complexity" evidence="1">
    <location>
        <begin position="18"/>
        <end position="29"/>
    </location>
</feature>
<name>A0ABP9XF23_9DEIO</name>
<proteinExistence type="predicted"/>
<evidence type="ECO:0008006" key="4">
    <source>
        <dbReference type="Google" id="ProtNLM"/>
    </source>
</evidence>
<comment type="caution">
    <text evidence="2">The sequence shown here is derived from an EMBL/GenBank/DDBJ whole genome shotgun (WGS) entry which is preliminary data.</text>
</comment>
<accession>A0ABP9XF23</accession>
<sequence>MDAEGGGIFVTRQCNRVSSHAESSEAGEGNPRTQVTAGRWLSMQDNCHSVLSILPIPTQPLVQLIGWFDDNLPRHDG</sequence>
<evidence type="ECO:0000313" key="3">
    <source>
        <dbReference type="Proteomes" id="UP001404956"/>
    </source>
</evidence>
<reference evidence="2 3" key="1">
    <citation type="submission" date="2024-02" db="EMBL/GenBank/DDBJ databases">
        <title>Deinococcus aluminii NBRC 112889.</title>
        <authorList>
            <person name="Ichikawa N."/>
            <person name="Katano-Makiyama Y."/>
            <person name="Hidaka K."/>
        </authorList>
    </citation>
    <scope>NUCLEOTIDE SEQUENCE [LARGE SCALE GENOMIC DNA]</scope>
    <source>
        <strain evidence="2 3">NBRC 112889</strain>
    </source>
</reference>
<gene>
    <name evidence="2" type="ORF">Dalu01_02383</name>
</gene>
<feature type="region of interest" description="Disordered" evidence="1">
    <location>
        <begin position="14"/>
        <end position="36"/>
    </location>
</feature>
<organism evidence="2 3">
    <name type="scientific">Deinococcus aluminii</name>
    <dbReference type="NCBI Taxonomy" id="1656885"/>
    <lineage>
        <taxon>Bacteria</taxon>
        <taxon>Thermotogati</taxon>
        <taxon>Deinococcota</taxon>
        <taxon>Deinococci</taxon>
        <taxon>Deinococcales</taxon>
        <taxon>Deinococcaceae</taxon>
        <taxon>Deinococcus</taxon>
    </lineage>
</organism>
<dbReference type="EMBL" id="BAABRV010000005">
    <property type="protein sequence ID" value="GAA5533975.1"/>
    <property type="molecule type" value="Genomic_DNA"/>
</dbReference>
<dbReference type="Proteomes" id="UP001404956">
    <property type="component" value="Unassembled WGS sequence"/>
</dbReference>
<keyword evidence="3" id="KW-1185">Reference proteome</keyword>
<protein>
    <recommendedName>
        <fullName evidence="4">Transposase</fullName>
    </recommendedName>
</protein>